<dbReference type="EMBL" id="JANBQB010000256">
    <property type="protein sequence ID" value="KAJ1978788.1"/>
    <property type="molecule type" value="Genomic_DNA"/>
</dbReference>
<comment type="caution">
    <text evidence="9">The sequence shown here is derived from an EMBL/GenBank/DDBJ whole genome shotgun (WGS) entry which is preliminary data.</text>
</comment>
<evidence type="ECO:0000256" key="3">
    <source>
        <dbReference type="ARBA" id="ARBA00022980"/>
    </source>
</evidence>
<dbReference type="GO" id="GO:0005762">
    <property type="term" value="C:mitochondrial large ribosomal subunit"/>
    <property type="evidence" value="ECO:0007669"/>
    <property type="project" value="TreeGrafter"/>
</dbReference>
<dbReference type="Pfam" id="PF06984">
    <property type="entry name" value="MRP-L47"/>
    <property type="match status" value="1"/>
</dbReference>
<evidence type="ECO:0000256" key="2">
    <source>
        <dbReference type="ARBA" id="ARBA00009254"/>
    </source>
</evidence>
<dbReference type="InterPro" id="IPR036049">
    <property type="entry name" value="Ribosomal_uL29_sf"/>
</dbReference>
<dbReference type="PANTHER" id="PTHR21183:SF18">
    <property type="entry name" value="LARGE RIBOSOMAL SUBUNIT PROTEIN UL29M"/>
    <property type="match status" value="1"/>
</dbReference>
<dbReference type="InterPro" id="IPR038340">
    <property type="entry name" value="MRP-L47_sf"/>
</dbReference>
<organism evidence="9 10">
    <name type="scientific">Dimargaris verticillata</name>
    <dbReference type="NCBI Taxonomy" id="2761393"/>
    <lineage>
        <taxon>Eukaryota</taxon>
        <taxon>Fungi</taxon>
        <taxon>Fungi incertae sedis</taxon>
        <taxon>Zoopagomycota</taxon>
        <taxon>Kickxellomycotina</taxon>
        <taxon>Dimargaritomycetes</taxon>
        <taxon>Dimargaritales</taxon>
        <taxon>Dimargaritaceae</taxon>
        <taxon>Dimargaris</taxon>
    </lineage>
</organism>
<dbReference type="GO" id="GO:0032543">
    <property type="term" value="P:mitochondrial translation"/>
    <property type="evidence" value="ECO:0007669"/>
    <property type="project" value="TreeGrafter"/>
</dbReference>
<evidence type="ECO:0000313" key="9">
    <source>
        <dbReference type="EMBL" id="KAJ1978788.1"/>
    </source>
</evidence>
<comment type="subcellular location">
    <subcellularLocation>
        <location evidence="1">Mitochondrion</location>
    </subcellularLocation>
</comment>
<dbReference type="PANTHER" id="PTHR21183">
    <property type="entry name" value="RIBOSOMAL PROTEIN L47, MITOCHONDRIAL-RELATED"/>
    <property type="match status" value="1"/>
</dbReference>
<comment type="similarity">
    <text evidence="2">Belongs to the universal ribosomal protein uL29 family.</text>
</comment>
<dbReference type="AlphaFoldDB" id="A0A9W8ECZ4"/>
<gene>
    <name evidence="9" type="primary">MRPL4</name>
    <name evidence="9" type="ORF">H4R34_003075</name>
</gene>
<evidence type="ECO:0000256" key="1">
    <source>
        <dbReference type="ARBA" id="ARBA00004173"/>
    </source>
</evidence>
<accession>A0A9W8ECZ4</accession>
<evidence type="ECO:0000313" key="10">
    <source>
        <dbReference type="Proteomes" id="UP001151582"/>
    </source>
</evidence>
<keyword evidence="5" id="KW-0687">Ribonucleoprotein</keyword>
<keyword evidence="3 9" id="KW-0689">Ribosomal protein</keyword>
<sequence length="139" mass="16180">MSFFSRSFLTFGRFRQQALKPRGLEEFFENGVALPTKCEPTGRAWTAAELRHKSFDDLQKLWIVLLKERNLLATQREEIERNRIVNYDAEHKLRVIKCKKSMARIKTVLTERYLAQQEAQSQHKATAQPNQPVTASTTN</sequence>
<dbReference type="SUPFAM" id="SSF46561">
    <property type="entry name" value="Ribosomal protein L29 (L29p)"/>
    <property type="match status" value="1"/>
</dbReference>
<dbReference type="Proteomes" id="UP001151582">
    <property type="component" value="Unassembled WGS sequence"/>
</dbReference>
<dbReference type="Gene3D" id="6.10.330.20">
    <property type="match status" value="1"/>
</dbReference>
<evidence type="ECO:0000256" key="5">
    <source>
        <dbReference type="ARBA" id="ARBA00023274"/>
    </source>
</evidence>
<protein>
    <recommendedName>
        <fullName evidence="6">Large ribosomal subunit protein uL29m</fullName>
    </recommendedName>
    <alternativeName>
        <fullName evidence="7">54S ribosomal protein L4, mitochondrial</fullName>
    </alternativeName>
</protein>
<dbReference type="InterPro" id="IPR010729">
    <property type="entry name" value="Ribosomal_uL29_mit"/>
</dbReference>
<evidence type="ECO:0000256" key="4">
    <source>
        <dbReference type="ARBA" id="ARBA00023128"/>
    </source>
</evidence>
<keyword evidence="4" id="KW-0496">Mitochondrion</keyword>
<dbReference type="OrthoDB" id="270763at2759"/>
<dbReference type="GO" id="GO:0003735">
    <property type="term" value="F:structural constituent of ribosome"/>
    <property type="evidence" value="ECO:0007669"/>
    <property type="project" value="InterPro"/>
</dbReference>
<evidence type="ECO:0000256" key="6">
    <source>
        <dbReference type="ARBA" id="ARBA00035289"/>
    </source>
</evidence>
<evidence type="ECO:0000256" key="7">
    <source>
        <dbReference type="ARBA" id="ARBA00035399"/>
    </source>
</evidence>
<name>A0A9W8ECZ4_9FUNG</name>
<feature type="region of interest" description="Disordered" evidence="8">
    <location>
        <begin position="119"/>
        <end position="139"/>
    </location>
</feature>
<keyword evidence="10" id="KW-1185">Reference proteome</keyword>
<proteinExistence type="inferred from homology"/>
<evidence type="ECO:0000256" key="8">
    <source>
        <dbReference type="SAM" id="MobiDB-lite"/>
    </source>
</evidence>
<reference evidence="9" key="1">
    <citation type="submission" date="2022-07" db="EMBL/GenBank/DDBJ databases">
        <title>Phylogenomic reconstructions and comparative analyses of Kickxellomycotina fungi.</title>
        <authorList>
            <person name="Reynolds N.K."/>
            <person name="Stajich J.E."/>
            <person name="Barry K."/>
            <person name="Grigoriev I.V."/>
            <person name="Crous P."/>
            <person name="Smith M.E."/>
        </authorList>
    </citation>
    <scope>NUCLEOTIDE SEQUENCE</scope>
    <source>
        <strain evidence="9">RSA 567</strain>
    </source>
</reference>